<name>A0ABQ5TXT4_9GAMM</name>
<dbReference type="NCBIfam" id="NF004281">
    <property type="entry name" value="PRK05690.1"/>
    <property type="match status" value="1"/>
</dbReference>
<protein>
    <submittedName>
        <fullName evidence="2">Adenylyltransferase</fullName>
    </submittedName>
</protein>
<reference evidence="2" key="1">
    <citation type="journal article" date="2014" name="Int. J. Syst. Evol. Microbiol.">
        <title>Complete genome of a new Firmicutes species belonging to the dominant human colonic microbiota ('Ruminococcus bicirculans') reveals two chromosomes and a selective capacity to utilize plant glucans.</title>
        <authorList>
            <consortium name="NISC Comparative Sequencing Program"/>
            <person name="Wegmann U."/>
            <person name="Louis P."/>
            <person name="Goesmann A."/>
            <person name="Henrissat B."/>
            <person name="Duncan S.H."/>
            <person name="Flint H.J."/>
        </authorList>
    </citation>
    <scope>NUCLEOTIDE SEQUENCE</scope>
    <source>
        <strain evidence="2">NBRC 102424</strain>
    </source>
</reference>
<dbReference type="InterPro" id="IPR000594">
    <property type="entry name" value="ThiF_NAD_FAD-bd"/>
</dbReference>
<dbReference type="SUPFAM" id="SSF69572">
    <property type="entry name" value="Activating enzymes of the ubiquitin-like proteins"/>
    <property type="match status" value="1"/>
</dbReference>
<dbReference type="RefSeq" id="WP_007144550.1">
    <property type="nucleotide sequence ID" value="NZ_BSND01000013.1"/>
</dbReference>
<organism evidence="2 3">
    <name type="scientific">Methylophaga thalassica</name>
    <dbReference type="NCBI Taxonomy" id="40223"/>
    <lineage>
        <taxon>Bacteria</taxon>
        <taxon>Pseudomonadati</taxon>
        <taxon>Pseudomonadota</taxon>
        <taxon>Gammaproteobacteria</taxon>
        <taxon>Thiotrichales</taxon>
        <taxon>Piscirickettsiaceae</taxon>
        <taxon>Methylophaga</taxon>
    </lineage>
</organism>
<dbReference type="Gene3D" id="3.40.50.720">
    <property type="entry name" value="NAD(P)-binding Rossmann-like Domain"/>
    <property type="match status" value="1"/>
</dbReference>
<keyword evidence="3" id="KW-1185">Reference proteome</keyword>
<gene>
    <name evidence="2" type="primary">thiF</name>
    <name evidence="2" type="ORF">GCM10007891_28660</name>
</gene>
<dbReference type="PANTHER" id="PTHR10953:SF102">
    <property type="entry name" value="ADENYLYLTRANSFERASE AND SULFURTRANSFERASE MOCS3"/>
    <property type="match status" value="1"/>
</dbReference>
<dbReference type="PANTHER" id="PTHR10953">
    <property type="entry name" value="UBIQUITIN-ACTIVATING ENZYME E1"/>
    <property type="match status" value="1"/>
</dbReference>
<comment type="caution">
    <text evidence="2">The sequence shown here is derived from an EMBL/GenBank/DDBJ whole genome shotgun (WGS) entry which is preliminary data.</text>
</comment>
<evidence type="ECO:0000313" key="3">
    <source>
        <dbReference type="Proteomes" id="UP001161423"/>
    </source>
</evidence>
<dbReference type="Pfam" id="PF00899">
    <property type="entry name" value="ThiF"/>
    <property type="match status" value="1"/>
</dbReference>
<feature type="domain" description="THIF-type NAD/FAD binding fold" evidence="1">
    <location>
        <begin position="9"/>
        <end position="244"/>
    </location>
</feature>
<sequence>MNDEQLLRYSRHILLSQMDIEGQQRLLDGHVMIIGLGGLGAPVSMYLAGSGVGHLTLVDDDVVELANLQRQIVHTHQNIGRKKVESAAEQLHALNPDIRIDMIDKRLDKPAMLAASRDVDVIVDCTDNFETRFFLNEVSRENKIPLVSGAAIRFDGQVTVYDPRQADSPCYRCLYEDKGELQETCSESGVFAPMLAMIGGTQAAETLKLLAKIGTPLTGRLLLLDGLSMSWREIKLRPDPSCPVCSDSHHRI</sequence>
<dbReference type="CDD" id="cd00757">
    <property type="entry name" value="ThiF_MoeB_HesA_family"/>
    <property type="match status" value="1"/>
</dbReference>
<dbReference type="InterPro" id="IPR045886">
    <property type="entry name" value="ThiF/MoeB/HesA"/>
</dbReference>
<accession>A0ABQ5TXT4</accession>
<proteinExistence type="predicted"/>
<evidence type="ECO:0000313" key="2">
    <source>
        <dbReference type="EMBL" id="GLQ01013.1"/>
    </source>
</evidence>
<evidence type="ECO:0000259" key="1">
    <source>
        <dbReference type="Pfam" id="PF00899"/>
    </source>
</evidence>
<dbReference type="InterPro" id="IPR035985">
    <property type="entry name" value="Ubiquitin-activating_enz"/>
</dbReference>
<keyword evidence="2" id="KW-0808">Transferase</keyword>
<dbReference type="GO" id="GO:0016779">
    <property type="term" value="F:nucleotidyltransferase activity"/>
    <property type="evidence" value="ECO:0007669"/>
    <property type="project" value="UniProtKB-KW"/>
</dbReference>
<dbReference type="EMBL" id="BSND01000013">
    <property type="protein sequence ID" value="GLQ01013.1"/>
    <property type="molecule type" value="Genomic_DNA"/>
</dbReference>
<keyword evidence="2" id="KW-0548">Nucleotidyltransferase</keyword>
<reference evidence="2" key="2">
    <citation type="submission" date="2023-01" db="EMBL/GenBank/DDBJ databases">
        <title>Draft genome sequence of Methylophaga thalassica strain NBRC 102424.</title>
        <authorList>
            <person name="Sun Q."/>
            <person name="Mori K."/>
        </authorList>
    </citation>
    <scope>NUCLEOTIDE SEQUENCE</scope>
    <source>
        <strain evidence="2">NBRC 102424</strain>
    </source>
</reference>
<dbReference type="Proteomes" id="UP001161423">
    <property type="component" value="Unassembled WGS sequence"/>
</dbReference>